<dbReference type="OrthoDB" id="9781342at2"/>
<gene>
    <name evidence="7" type="ORF">SAMN05660686_03921</name>
</gene>
<dbReference type="Proteomes" id="UP000198615">
    <property type="component" value="Unassembled WGS sequence"/>
</dbReference>
<dbReference type="Gene3D" id="1.10.246.130">
    <property type="match status" value="1"/>
</dbReference>
<keyword evidence="6" id="KW-0317">Glutathione biosynthesis</keyword>
<evidence type="ECO:0000313" key="8">
    <source>
        <dbReference type="Proteomes" id="UP000198615"/>
    </source>
</evidence>
<comment type="caution">
    <text evidence="7">The sequence shown here is derived from an EMBL/GenBank/DDBJ whole genome shotgun (WGS) entry which is preliminary data.</text>
</comment>
<feature type="binding site" evidence="5">
    <location>
        <position position="432"/>
    </location>
    <ligand>
        <name>L-glutamate</name>
        <dbReference type="ChEBI" id="CHEBI:29985"/>
    </ligand>
</feature>
<dbReference type="InterPro" id="IPR029055">
    <property type="entry name" value="Ntn_hydrolases_N"/>
</dbReference>
<name>A0A8G2F4T1_9PROT</name>
<evidence type="ECO:0000256" key="1">
    <source>
        <dbReference type="ARBA" id="ARBA00001049"/>
    </source>
</evidence>
<dbReference type="GO" id="GO:0036374">
    <property type="term" value="F:glutathione hydrolase activity"/>
    <property type="evidence" value="ECO:0007669"/>
    <property type="project" value="UniProtKB-UniRule"/>
</dbReference>
<keyword evidence="6" id="KW-0865">Zymogen</keyword>
<keyword evidence="6" id="KW-0012">Acyltransferase</keyword>
<evidence type="ECO:0000256" key="5">
    <source>
        <dbReference type="PIRSR" id="PIRSR600101-2"/>
    </source>
</evidence>
<dbReference type="EMBL" id="FNBW01000013">
    <property type="protein sequence ID" value="SDG28621.1"/>
    <property type="molecule type" value="Genomic_DNA"/>
</dbReference>
<dbReference type="GO" id="GO:0103068">
    <property type="term" value="F:leukotriene C4 gamma-glutamyl transferase activity"/>
    <property type="evidence" value="ECO:0007669"/>
    <property type="project" value="UniProtKB-EC"/>
</dbReference>
<dbReference type="GO" id="GO:0006750">
    <property type="term" value="P:glutathione biosynthetic process"/>
    <property type="evidence" value="ECO:0007669"/>
    <property type="project" value="UniProtKB-KW"/>
</dbReference>
<organism evidence="7 8">
    <name type="scientific">Thalassobaculum litoreum DSM 18839</name>
    <dbReference type="NCBI Taxonomy" id="1123362"/>
    <lineage>
        <taxon>Bacteria</taxon>
        <taxon>Pseudomonadati</taxon>
        <taxon>Pseudomonadota</taxon>
        <taxon>Alphaproteobacteria</taxon>
        <taxon>Rhodospirillales</taxon>
        <taxon>Thalassobaculaceae</taxon>
        <taxon>Thalassobaculum</taxon>
    </lineage>
</organism>
<evidence type="ECO:0000313" key="7">
    <source>
        <dbReference type="EMBL" id="SDG28621.1"/>
    </source>
</evidence>
<keyword evidence="6 7" id="KW-0378">Hydrolase</keyword>
<comment type="pathway">
    <text evidence="6">Sulfur metabolism; glutathione metabolism.</text>
</comment>
<dbReference type="InterPro" id="IPR043138">
    <property type="entry name" value="GGT_lsub"/>
</dbReference>
<dbReference type="InterPro" id="IPR052896">
    <property type="entry name" value="GGT-like_enzyme"/>
</dbReference>
<dbReference type="EC" id="3.4.19.13" evidence="6"/>
<dbReference type="AlphaFoldDB" id="A0A8G2F4T1"/>
<dbReference type="EC" id="2.3.2.2" evidence="6"/>
<keyword evidence="6" id="KW-0808">Transferase</keyword>
<dbReference type="PANTHER" id="PTHR43881">
    <property type="entry name" value="GAMMA-GLUTAMYLTRANSPEPTIDASE (AFU_ORTHOLOGUE AFUA_4G13580)"/>
    <property type="match status" value="1"/>
</dbReference>
<dbReference type="PANTHER" id="PTHR43881:SF1">
    <property type="entry name" value="GAMMA-GLUTAMYLTRANSPEPTIDASE (AFU_ORTHOLOGUE AFUA_4G13580)"/>
    <property type="match status" value="1"/>
</dbReference>
<evidence type="ECO:0000256" key="6">
    <source>
        <dbReference type="RuleBase" id="RU368036"/>
    </source>
</evidence>
<protein>
    <recommendedName>
        <fullName evidence="6">Glutathione hydrolase proenzyme</fullName>
        <ecNumber evidence="6">2.3.2.2</ecNumber>
        <ecNumber evidence="6">3.4.19.13</ecNumber>
    </recommendedName>
    <component>
        <recommendedName>
            <fullName evidence="6">Glutathione hydrolase large chain</fullName>
        </recommendedName>
    </component>
    <component>
        <recommendedName>
            <fullName evidence="6">Glutathione hydrolase small chain</fullName>
        </recommendedName>
    </component>
</protein>
<evidence type="ECO:0000256" key="3">
    <source>
        <dbReference type="ARBA" id="ARBA00047417"/>
    </source>
</evidence>
<comment type="subunit">
    <text evidence="6">This enzyme consists of two polypeptide chains, which are synthesized in precursor form from a single polypeptide.</text>
</comment>
<reference evidence="7 8" key="1">
    <citation type="submission" date="2016-10" db="EMBL/GenBank/DDBJ databases">
        <authorList>
            <person name="Varghese N."/>
            <person name="Submissions S."/>
        </authorList>
    </citation>
    <scope>NUCLEOTIDE SEQUENCE [LARGE SCALE GENOMIC DNA]</scope>
    <source>
        <strain evidence="7 8">DSM 18839</strain>
    </source>
</reference>
<comment type="catalytic activity">
    <reaction evidence="3 6">
        <text>an N-terminal (5-L-glutamyl)-[peptide] + an alpha-amino acid = 5-L-glutamyl amino acid + an N-terminal L-alpha-aminoacyl-[peptide]</text>
        <dbReference type="Rhea" id="RHEA:23904"/>
        <dbReference type="Rhea" id="RHEA-COMP:9780"/>
        <dbReference type="Rhea" id="RHEA-COMP:9795"/>
        <dbReference type="ChEBI" id="CHEBI:77644"/>
        <dbReference type="ChEBI" id="CHEBI:78597"/>
        <dbReference type="ChEBI" id="CHEBI:78599"/>
        <dbReference type="ChEBI" id="CHEBI:78608"/>
        <dbReference type="EC" id="2.3.2.2"/>
    </reaction>
</comment>
<comment type="catalytic activity">
    <reaction evidence="1 6">
        <text>an S-substituted glutathione + H2O = an S-substituted L-cysteinylglycine + L-glutamate</text>
        <dbReference type="Rhea" id="RHEA:59468"/>
        <dbReference type="ChEBI" id="CHEBI:15377"/>
        <dbReference type="ChEBI" id="CHEBI:29985"/>
        <dbReference type="ChEBI" id="CHEBI:90779"/>
        <dbReference type="ChEBI" id="CHEBI:143103"/>
        <dbReference type="EC" id="3.4.19.13"/>
    </reaction>
</comment>
<evidence type="ECO:0000256" key="4">
    <source>
        <dbReference type="PIRSR" id="PIRSR600101-1"/>
    </source>
</evidence>
<comment type="similarity">
    <text evidence="6">Belongs to the gamma-glutamyltransferase family.</text>
</comment>
<keyword evidence="8" id="KW-1185">Reference proteome</keyword>
<dbReference type="UniPathway" id="UPA00204"/>
<evidence type="ECO:0000256" key="2">
    <source>
        <dbReference type="ARBA" id="ARBA00001089"/>
    </source>
</evidence>
<dbReference type="GO" id="GO:0006751">
    <property type="term" value="P:glutathione catabolic process"/>
    <property type="evidence" value="ECO:0007669"/>
    <property type="project" value="UniProtKB-UniRule"/>
</dbReference>
<accession>A0A8G2F4T1</accession>
<dbReference type="InterPro" id="IPR043137">
    <property type="entry name" value="GGT_ssub_C"/>
</dbReference>
<comment type="catalytic activity">
    <reaction evidence="2 6">
        <text>glutathione + H2O = L-cysteinylglycine + L-glutamate</text>
        <dbReference type="Rhea" id="RHEA:28807"/>
        <dbReference type="ChEBI" id="CHEBI:15377"/>
        <dbReference type="ChEBI" id="CHEBI:29985"/>
        <dbReference type="ChEBI" id="CHEBI:57925"/>
        <dbReference type="ChEBI" id="CHEBI:61694"/>
        <dbReference type="EC" id="3.4.19.13"/>
    </reaction>
</comment>
<dbReference type="InterPro" id="IPR000101">
    <property type="entry name" value="GGT_peptidase"/>
</dbReference>
<feature type="active site" description="Nucleophile" evidence="4">
    <location>
        <position position="349"/>
    </location>
</feature>
<dbReference type="Gene3D" id="3.60.20.40">
    <property type="match status" value="1"/>
</dbReference>
<dbReference type="RefSeq" id="WP_093152989.1">
    <property type="nucleotide sequence ID" value="NZ_FNBW01000013.1"/>
</dbReference>
<dbReference type="Pfam" id="PF01019">
    <property type="entry name" value="G_glu_transpept"/>
    <property type="match status" value="1"/>
</dbReference>
<dbReference type="SUPFAM" id="SSF56235">
    <property type="entry name" value="N-terminal nucleophile aminohydrolases (Ntn hydrolases)"/>
    <property type="match status" value="1"/>
</dbReference>
<sequence length="527" mass="55540">MRDLHLPGRSPVYAPNAAIATSHPLASQVGLDVLKSGGTAVDAAVAACAVLCVVEPHMTGIGGDCFALVAPKGSGDIVAMNGSGRAPGKAELSWFQEKGITELGASNDPHTVTVPGAIGAWTALLERFGSKSLGELLQPAIKYAEEGYPVSSRVGSDWADAVEKLSKNPAAKAAMLPNGKAPAIGTRHSQPKLAATFKILAEKGRDGFYTGAVAEDMVASLNKLGGLHSLEDFANAAPEWVEPITAKFAGHDVFECPPNGQGVCALMILSILDRHDVASLSQADRVHLIAEATKLAYAQRDRYVADPRQVDVPVDWLLSDAHISALDAMIDPNKAGAFEPSDFPVHKDTIYLSCVDKDGTAISFINSIFSDFGSCIMSENTGVMLHNRGKSFHLVEGHPNAIAPNKRPMHTIIPGMLVKDGRAVAPFGVMGGQYQSTGHATFLSNLLMRGMDPQEALDDSRSFATEGTLQVESTFAPETYAALEKKGHSLTRMPKPIGGGQAVLIDEKNGVLVAGSDPRKDGCALGY</sequence>
<dbReference type="NCBIfam" id="TIGR00066">
    <property type="entry name" value="g_glut_trans"/>
    <property type="match status" value="1"/>
</dbReference>
<comment type="PTM">
    <text evidence="6">Cleaved by autocatalysis into a large and a small subunit.</text>
</comment>
<proteinExistence type="inferred from homology"/>
<dbReference type="PRINTS" id="PR01210">
    <property type="entry name" value="GGTRANSPTASE"/>
</dbReference>